<evidence type="ECO:0000313" key="2">
    <source>
        <dbReference type="EMBL" id="MCQ1530079.1"/>
    </source>
</evidence>
<comment type="caution">
    <text evidence="2">The sequence shown here is derived from an EMBL/GenBank/DDBJ whole genome shotgun (WGS) entry which is preliminary data.</text>
</comment>
<proteinExistence type="predicted"/>
<protein>
    <submittedName>
        <fullName evidence="2">Uncharacterized protein</fullName>
    </submittedName>
</protein>
<dbReference type="EMBL" id="JAJEKE010000009">
    <property type="protein sequence ID" value="MCQ1530079.1"/>
    <property type="molecule type" value="Genomic_DNA"/>
</dbReference>
<keyword evidence="1" id="KW-0812">Transmembrane</keyword>
<feature type="transmembrane region" description="Helical" evidence="1">
    <location>
        <begin position="292"/>
        <end position="311"/>
    </location>
</feature>
<keyword evidence="3" id="KW-1185">Reference proteome</keyword>
<evidence type="ECO:0000313" key="3">
    <source>
        <dbReference type="Proteomes" id="UP001651880"/>
    </source>
</evidence>
<reference evidence="2 3" key="1">
    <citation type="submission" date="2021-10" db="EMBL/GenBank/DDBJ databases">
        <title>Lutispora strain m25 sp. nov., a thermophilic, non-spore-forming bacterium isolated from a lab-scale methanogenic bioreactor digesting anaerobic sludge.</title>
        <authorList>
            <person name="El Houari A."/>
            <person name="Mcdonald J."/>
        </authorList>
    </citation>
    <scope>NUCLEOTIDE SEQUENCE [LARGE SCALE GENOMIC DNA]</scope>
    <source>
        <strain evidence="3">m25</strain>
    </source>
</reference>
<keyword evidence="1" id="KW-0472">Membrane</keyword>
<dbReference type="Proteomes" id="UP001651880">
    <property type="component" value="Unassembled WGS sequence"/>
</dbReference>
<sequence>MLDNTITLFSSDSRPQYTKDIFNVLALPHGSMYRFRYKEKYIHCDIIGDLDNSKIKGTTALIAFRTNLGVAENKHFFIPVRWALIENVQKSADFYLIDFVVKGFAVFNKEFDDNRNNFDDINSLAKKYFTTNDKIEAFVVKNTPNIVITYNKSNKTNDNEEKDRWLKVIETLHIYPRFEKCYFFKASIIRNGLAKIFKPGIIREGGRTNINIEYNNFCDISDSEINIEYDECLLIPSGDKKTKIECRYDSAMFAFQAKGVLSKTPTQIILNCRSSQDIETKIKIPLEIKRNYFFLVARVILSLAGAILIGLPGILPDTTPTETTVPMFIAGSLLIAFNWLIPYKE</sequence>
<keyword evidence="1" id="KW-1133">Transmembrane helix</keyword>
<organism evidence="2 3">
    <name type="scientific">Lutispora saccharofermentans</name>
    <dbReference type="NCBI Taxonomy" id="3024236"/>
    <lineage>
        <taxon>Bacteria</taxon>
        <taxon>Bacillati</taxon>
        <taxon>Bacillota</taxon>
        <taxon>Clostridia</taxon>
        <taxon>Lutisporales</taxon>
        <taxon>Lutisporaceae</taxon>
        <taxon>Lutispora</taxon>
    </lineage>
</organism>
<accession>A0ABT1NG84</accession>
<gene>
    <name evidence="2" type="ORF">LJD61_11040</name>
</gene>
<name>A0ABT1NG84_9FIRM</name>
<evidence type="ECO:0000256" key="1">
    <source>
        <dbReference type="SAM" id="Phobius"/>
    </source>
</evidence>
<dbReference type="RefSeq" id="WP_255227600.1">
    <property type="nucleotide sequence ID" value="NZ_JAJEKE010000009.1"/>
</dbReference>
<feature type="transmembrane region" description="Helical" evidence="1">
    <location>
        <begin position="323"/>
        <end position="341"/>
    </location>
</feature>